<feature type="compositionally biased region" description="Basic and acidic residues" evidence="1">
    <location>
        <begin position="448"/>
        <end position="457"/>
    </location>
</feature>
<protein>
    <recommendedName>
        <fullName evidence="6">Nitrogen regulatory protein areA GATA-like domain-containing protein</fullName>
    </recommendedName>
</protein>
<evidence type="ECO:0000256" key="1">
    <source>
        <dbReference type="SAM" id="MobiDB-lite"/>
    </source>
</evidence>
<evidence type="ECO:0008006" key="6">
    <source>
        <dbReference type="Google" id="ProtNLM"/>
    </source>
</evidence>
<reference evidence="4 5" key="1">
    <citation type="submission" date="2024-01" db="EMBL/GenBank/DDBJ databases">
        <authorList>
            <person name="Allen C."/>
            <person name="Tagirdzhanova G."/>
        </authorList>
    </citation>
    <scope>NUCLEOTIDE SEQUENCE [LARGE SCALE GENOMIC DNA]</scope>
    <source>
        <strain evidence="4 5">CBS 573.63</strain>
    </source>
</reference>
<name>A0ABP0D5I3_9PEZI</name>
<feature type="domain" description="Nitrogen regulatory protein areA GATA-like" evidence="2">
    <location>
        <begin position="31"/>
        <end position="58"/>
    </location>
</feature>
<feature type="compositionally biased region" description="Low complexity" evidence="1">
    <location>
        <begin position="83"/>
        <end position="110"/>
    </location>
</feature>
<evidence type="ECO:0000259" key="3">
    <source>
        <dbReference type="Pfam" id="PF11702"/>
    </source>
</evidence>
<keyword evidence="5" id="KW-1185">Reference proteome</keyword>
<feature type="compositionally biased region" description="Low complexity" evidence="1">
    <location>
        <begin position="201"/>
        <end position="223"/>
    </location>
</feature>
<feature type="region of interest" description="Disordered" evidence="1">
    <location>
        <begin position="67"/>
        <end position="163"/>
    </location>
</feature>
<organism evidence="4 5">
    <name type="scientific">Sporothrix epigloea</name>
    <dbReference type="NCBI Taxonomy" id="1892477"/>
    <lineage>
        <taxon>Eukaryota</taxon>
        <taxon>Fungi</taxon>
        <taxon>Dikarya</taxon>
        <taxon>Ascomycota</taxon>
        <taxon>Pezizomycotina</taxon>
        <taxon>Sordariomycetes</taxon>
        <taxon>Sordariomycetidae</taxon>
        <taxon>Ophiostomatales</taxon>
        <taxon>Ophiostomataceae</taxon>
        <taxon>Sporothrix</taxon>
    </lineage>
</organism>
<dbReference type="InterPro" id="IPR053043">
    <property type="entry name" value="Ras-cAMP_regulatory"/>
</dbReference>
<dbReference type="InterPro" id="IPR013860">
    <property type="entry name" value="AreA_GATA"/>
</dbReference>
<evidence type="ECO:0000313" key="5">
    <source>
        <dbReference type="Proteomes" id="UP001642501"/>
    </source>
</evidence>
<feature type="compositionally biased region" description="Low complexity" evidence="1">
    <location>
        <begin position="505"/>
        <end position="526"/>
    </location>
</feature>
<gene>
    <name evidence="4" type="ORF">SEPCBS57363_000580</name>
</gene>
<dbReference type="Proteomes" id="UP001642501">
    <property type="component" value="Unassembled WGS sequence"/>
</dbReference>
<evidence type="ECO:0000313" key="4">
    <source>
        <dbReference type="EMBL" id="CAK7263480.1"/>
    </source>
</evidence>
<comment type="caution">
    <text evidence="4">The sequence shown here is derived from an EMBL/GenBank/DDBJ whole genome shotgun (WGS) entry which is preliminary data.</text>
</comment>
<feature type="domain" description="DUF3295" evidence="3">
    <location>
        <begin position="111"/>
        <end position="673"/>
    </location>
</feature>
<dbReference type="Pfam" id="PF11702">
    <property type="entry name" value="DUF3295"/>
    <property type="match status" value="1"/>
</dbReference>
<feature type="region of interest" description="Disordered" evidence="1">
    <location>
        <begin position="505"/>
        <end position="590"/>
    </location>
</feature>
<dbReference type="InterPro" id="IPR021711">
    <property type="entry name" value="DUF3295"/>
</dbReference>
<feature type="compositionally biased region" description="Acidic residues" evidence="1">
    <location>
        <begin position="409"/>
        <end position="447"/>
    </location>
</feature>
<feature type="compositionally biased region" description="Low complexity" evidence="1">
    <location>
        <begin position="335"/>
        <end position="345"/>
    </location>
</feature>
<sequence>MPTSLDTPVLQVDANVIHKVDTSNPQNLFSMWTVFARCADNVAQGRRLENLSWRLWTRETFCVETADHIDPDDPIDSLDDSFESSSISSTTLRPTSIPRRNNPRRSNSSTDEVPQLSGSVDSVVDEDTGDFASASSVVEYSRPQIRRQDSCGSSRSRGRERHITSDDLEKMVVSIVQETKPFEAAFRDLSTPLIVSPLSRVTPSIPSTPSVPSVPLLQQQQSPEPAPTSESDIKSFAAPMPVPYSTPAVHESAPETDAEATIPSTPLQKSMSTTEVIRGFSPSQMRILSPQIINTPPSREHDSIAVDDDAIPDPTSAPAAKQVQVKKAKFALGGSSSCEDSMSDPSRSHEMRHSTMSQMIKRKSAATPDEEGSLKSALHLSRHSLAQKKQTSFCSQLVTRTIPAPAVSSDDEDEDEDAVDDSDSDDIDESAIDDDDDDSSEWEDSNEESGRNSIDDKTLFQRVDSTVHLPSRRSLITLMIQRSEREVRNGLTTSHTTIGLNRPHQYQQQQQQLQLFQQQQQQQQQHQPPPLVASPNDSDDAALTMRHRPRGPQSMLRPTKDVPRSAAQPIMTPAHGGSNYAPPHSPRTNRRNMLSTELTESLRRHLLWERSQKTSTANAVLKRRHTTHDLANLRQYPEPVHMGRDDNSKDSNANSYDQYLNRDAFNGYHAKGW</sequence>
<feature type="region of interest" description="Disordered" evidence="1">
    <location>
        <begin position="403"/>
        <end position="457"/>
    </location>
</feature>
<dbReference type="PANTHER" id="PTHR28014:SF1">
    <property type="entry name" value="NEGATIVE REGULATOR OF RAS-CAMP PATHWAY"/>
    <property type="match status" value="1"/>
</dbReference>
<feature type="region of interest" description="Disordered" evidence="1">
    <location>
        <begin position="331"/>
        <end position="376"/>
    </location>
</feature>
<feature type="compositionally biased region" description="Acidic residues" evidence="1">
    <location>
        <begin position="72"/>
        <end position="82"/>
    </location>
</feature>
<accession>A0ABP0D5I3</accession>
<dbReference type="PANTHER" id="PTHR28014">
    <property type="entry name" value="NEGATIVE REGULATOR OF RAS-CAMP PATHWAY"/>
    <property type="match status" value="1"/>
</dbReference>
<evidence type="ECO:0000259" key="2">
    <source>
        <dbReference type="Pfam" id="PF08550"/>
    </source>
</evidence>
<feature type="region of interest" description="Disordered" evidence="1">
    <location>
        <begin position="201"/>
        <end position="238"/>
    </location>
</feature>
<proteinExistence type="predicted"/>
<dbReference type="EMBL" id="CAWUOM010000005">
    <property type="protein sequence ID" value="CAK7263480.1"/>
    <property type="molecule type" value="Genomic_DNA"/>
</dbReference>
<dbReference type="Pfam" id="PF08550">
    <property type="entry name" value="GATA_AreA"/>
    <property type="match status" value="1"/>
</dbReference>